<dbReference type="PRINTS" id="PR00081">
    <property type="entry name" value="GDHRDH"/>
</dbReference>
<dbReference type="PANTHER" id="PTHR43943:SF2">
    <property type="entry name" value="DEHYDROGENASE_REDUCTASE 4"/>
    <property type="match status" value="1"/>
</dbReference>
<evidence type="ECO:0000313" key="3">
    <source>
        <dbReference type="EMBL" id="WWA47560.1"/>
    </source>
</evidence>
<dbReference type="PROSITE" id="PS00061">
    <property type="entry name" value="ADH_SHORT"/>
    <property type="match status" value="1"/>
</dbReference>
<dbReference type="InterPro" id="IPR057326">
    <property type="entry name" value="KR_dom"/>
</dbReference>
<dbReference type="SMART" id="SM00822">
    <property type="entry name" value="PKS_KR"/>
    <property type="match status" value="1"/>
</dbReference>
<sequence>MSLFDLTGKVAIVTGSSRGIGRAIAEELAAHGAKVVISSRNQESCDEVAAAIEAEHGAGSALALAASISDKAQLEDMFARTREQLGPVDILVCNAASNPHYGSLDAITDEQFRKVLDNNILSNHWLIQLALPDMRAKGDGAVIVISSIGGLRGSPTIGAYNVSKAADFQLVRNYAVENGEHGVRVNAIAPGLVKTDFARALWENPKALAATEARLPMRRIGEPRDIAGAAVYLASPAARWTTGQMVVVDGGATI</sequence>
<reference evidence="3 4" key="1">
    <citation type="submission" date="2024-02" db="EMBL/GenBank/DDBJ databases">
        <title>The whole genome sequence of five bacterial samples isolated from Abu Dhabi Sabkha-shore region.</title>
        <authorList>
            <person name="Sudalaimuthuasari N."/>
            <person name="Sarfraz B."/>
            <person name="Tuyisabe J.D."/>
            <person name="Mugisha Ntwali L.D.M."/>
            <person name="Ali A.I.A.A."/>
            <person name="Almansoori S.Z.A."/>
            <person name="Alajami H.S.A."/>
            <person name="Almeqbaali A.A.S."/>
            <person name="Kundu B."/>
            <person name="Saeed E.E."/>
            <person name="Sukumarinath V."/>
            <person name="Mishra A.K."/>
            <person name="Hazzouri K.M."/>
            <person name="Almaskari R."/>
            <person name="Sharma A.K."/>
            <person name="Amiri K.M.A."/>
        </authorList>
    </citation>
    <scope>NUCLEOTIDE SEQUENCE [LARGE SCALE GENOMIC DNA]</scope>
    <source>
        <strain evidence="4">kcgeb_sd</strain>
    </source>
</reference>
<dbReference type="SUPFAM" id="SSF51735">
    <property type="entry name" value="NAD(P)-binding Rossmann-fold domains"/>
    <property type="match status" value="1"/>
</dbReference>
<keyword evidence="4" id="KW-1185">Reference proteome</keyword>
<evidence type="ECO:0000256" key="1">
    <source>
        <dbReference type="ARBA" id="ARBA00006484"/>
    </source>
</evidence>
<dbReference type="InterPro" id="IPR036291">
    <property type="entry name" value="NAD(P)-bd_dom_sf"/>
</dbReference>
<dbReference type="NCBIfam" id="NF005559">
    <property type="entry name" value="PRK07231.1"/>
    <property type="match status" value="1"/>
</dbReference>
<dbReference type="RefSeq" id="WP_338446450.1">
    <property type="nucleotide sequence ID" value="NZ_CP144918.1"/>
</dbReference>
<dbReference type="InterPro" id="IPR002347">
    <property type="entry name" value="SDR_fam"/>
</dbReference>
<dbReference type="Gene3D" id="3.40.50.720">
    <property type="entry name" value="NAD(P)-binding Rossmann-like Domain"/>
    <property type="match status" value="1"/>
</dbReference>
<accession>A0ABZ2D3D4</accession>
<evidence type="ECO:0000313" key="4">
    <source>
        <dbReference type="Proteomes" id="UP001335183"/>
    </source>
</evidence>
<dbReference type="InterPro" id="IPR020904">
    <property type="entry name" value="Sc_DH/Rdtase_CS"/>
</dbReference>
<protein>
    <submittedName>
        <fullName evidence="3">SDR family oxidoreductase</fullName>
    </submittedName>
</protein>
<dbReference type="EMBL" id="CP144918">
    <property type="protein sequence ID" value="WWA47560.1"/>
    <property type="molecule type" value="Genomic_DNA"/>
</dbReference>
<dbReference type="Proteomes" id="UP001335183">
    <property type="component" value="Chromosome"/>
</dbReference>
<comment type="similarity">
    <text evidence="1">Belongs to the short-chain dehydrogenases/reductases (SDR) family.</text>
</comment>
<evidence type="ECO:0000259" key="2">
    <source>
        <dbReference type="SMART" id="SM00822"/>
    </source>
</evidence>
<dbReference type="PANTHER" id="PTHR43943">
    <property type="entry name" value="DEHYDROGENASE/REDUCTASE (SDR FAMILY) MEMBER 4"/>
    <property type="match status" value="1"/>
</dbReference>
<gene>
    <name evidence="3" type="ORF">V5F89_01240</name>
</gene>
<name>A0ABZ2D3D4_9SPHN</name>
<proteinExistence type="inferred from homology"/>
<dbReference type="CDD" id="cd05233">
    <property type="entry name" value="SDR_c"/>
    <property type="match status" value="1"/>
</dbReference>
<feature type="domain" description="Ketoreductase" evidence="2">
    <location>
        <begin position="9"/>
        <end position="182"/>
    </location>
</feature>
<organism evidence="3 4">
    <name type="scientific">Pelagerythrobacter marensis</name>
    <dbReference type="NCBI Taxonomy" id="543877"/>
    <lineage>
        <taxon>Bacteria</taxon>
        <taxon>Pseudomonadati</taxon>
        <taxon>Pseudomonadota</taxon>
        <taxon>Alphaproteobacteria</taxon>
        <taxon>Sphingomonadales</taxon>
        <taxon>Erythrobacteraceae</taxon>
        <taxon>Pelagerythrobacter</taxon>
    </lineage>
</organism>
<dbReference type="Pfam" id="PF13561">
    <property type="entry name" value="adh_short_C2"/>
    <property type="match status" value="1"/>
</dbReference>